<dbReference type="STRING" id="312017.Q23H15"/>
<dbReference type="InterPro" id="IPR000169">
    <property type="entry name" value="Pept_cys_AS"/>
</dbReference>
<dbReference type="InterPro" id="IPR038765">
    <property type="entry name" value="Papain-like_cys_pep_sf"/>
</dbReference>
<dbReference type="PROSITE" id="PS00639">
    <property type="entry name" value="THIOL_PROTEASE_HIS"/>
    <property type="match status" value="1"/>
</dbReference>
<reference evidence="5" key="1">
    <citation type="journal article" date="2006" name="PLoS Biol.">
        <title>Macronuclear genome sequence of the ciliate Tetrahymena thermophila, a model eukaryote.</title>
        <authorList>
            <person name="Eisen J.A."/>
            <person name="Coyne R.S."/>
            <person name="Wu M."/>
            <person name="Wu D."/>
            <person name="Thiagarajan M."/>
            <person name="Wortman J.R."/>
            <person name="Badger J.H."/>
            <person name="Ren Q."/>
            <person name="Amedeo P."/>
            <person name="Jones K.M."/>
            <person name="Tallon L.J."/>
            <person name="Delcher A.L."/>
            <person name="Salzberg S.L."/>
            <person name="Silva J.C."/>
            <person name="Haas B.J."/>
            <person name="Majoros W.H."/>
            <person name="Farzad M."/>
            <person name="Carlton J.M."/>
            <person name="Smith R.K. Jr."/>
            <person name="Garg J."/>
            <person name="Pearlman R.E."/>
            <person name="Karrer K.M."/>
            <person name="Sun L."/>
            <person name="Manning G."/>
            <person name="Elde N.C."/>
            <person name="Turkewitz A.P."/>
            <person name="Asai D.J."/>
            <person name="Wilkes D.E."/>
            <person name="Wang Y."/>
            <person name="Cai H."/>
            <person name="Collins K."/>
            <person name="Stewart B.A."/>
            <person name="Lee S.R."/>
            <person name="Wilamowska K."/>
            <person name="Weinberg Z."/>
            <person name="Ruzzo W.L."/>
            <person name="Wloga D."/>
            <person name="Gaertig J."/>
            <person name="Frankel J."/>
            <person name="Tsao C.-C."/>
            <person name="Gorovsky M.A."/>
            <person name="Keeling P.J."/>
            <person name="Waller R.F."/>
            <person name="Patron N.J."/>
            <person name="Cherry J.M."/>
            <person name="Stover N.A."/>
            <person name="Krieger C.J."/>
            <person name="del Toro C."/>
            <person name="Ryder H.F."/>
            <person name="Williamson S.C."/>
            <person name="Barbeau R.A."/>
            <person name="Hamilton E.P."/>
            <person name="Orias E."/>
        </authorList>
    </citation>
    <scope>NUCLEOTIDE SEQUENCE [LARGE SCALE GENOMIC DNA]</scope>
    <source>
        <strain evidence="5">SB210</strain>
    </source>
</reference>
<dbReference type="MEROPS" id="C01.A54"/>
<dbReference type="SUPFAM" id="SSF54001">
    <property type="entry name" value="Cysteine proteinases"/>
    <property type="match status" value="1"/>
</dbReference>
<evidence type="ECO:0000256" key="1">
    <source>
        <dbReference type="ARBA" id="ARBA00008455"/>
    </source>
</evidence>
<keyword evidence="5" id="KW-1185">Reference proteome</keyword>
<dbReference type="InterPro" id="IPR013128">
    <property type="entry name" value="Peptidase_C1A"/>
</dbReference>
<dbReference type="GO" id="GO:0006508">
    <property type="term" value="P:proteolysis"/>
    <property type="evidence" value="ECO:0007669"/>
    <property type="project" value="UniProtKB-KW"/>
</dbReference>
<dbReference type="AlphaFoldDB" id="Q23H15"/>
<evidence type="ECO:0000259" key="3">
    <source>
        <dbReference type="SMART" id="SM00645"/>
    </source>
</evidence>
<comment type="similarity">
    <text evidence="1">Belongs to the peptidase C1 family.</text>
</comment>
<accession>Q23H15</accession>
<dbReference type="SMART" id="SM00645">
    <property type="entry name" value="Pept_C1"/>
    <property type="match status" value="1"/>
</dbReference>
<name>Q23H15_TETTS</name>
<dbReference type="GO" id="GO:0008234">
    <property type="term" value="F:cysteine-type peptidase activity"/>
    <property type="evidence" value="ECO:0007669"/>
    <property type="project" value="InterPro"/>
</dbReference>
<organism evidence="4 5">
    <name type="scientific">Tetrahymena thermophila (strain SB210)</name>
    <dbReference type="NCBI Taxonomy" id="312017"/>
    <lineage>
        <taxon>Eukaryota</taxon>
        <taxon>Sar</taxon>
        <taxon>Alveolata</taxon>
        <taxon>Ciliophora</taxon>
        <taxon>Intramacronucleata</taxon>
        <taxon>Oligohymenophorea</taxon>
        <taxon>Hymenostomatida</taxon>
        <taxon>Tetrahymenina</taxon>
        <taxon>Tetrahymenidae</taxon>
        <taxon>Tetrahymena</taxon>
    </lineage>
</organism>
<dbReference type="Pfam" id="PF00112">
    <property type="entry name" value="Peptidase_C1"/>
    <property type="match status" value="1"/>
</dbReference>
<dbReference type="RefSeq" id="XP_001016077.2">
    <property type="nucleotide sequence ID" value="XM_001016077.2"/>
</dbReference>
<keyword evidence="4" id="KW-0378">Hydrolase</keyword>
<dbReference type="InterPro" id="IPR025660">
    <property type="entry name" value="Pept_his_AS"/>
</dbReference>
<dbReference type="Gene3D" id="3.90.70.10">
    <property type="entry name" value="Cysteine proteinases"/>
    <property type="match status" value="1"/>
</dbReference>
<keyword evidence="2" id="KW-0865">Zymogen</keyword>
<evidence type="ECO:0000256" key="2">
    <source>
        <dbReference type="ARBA" id="ARBA00023145"/>
    </source>
</evidence>
<dbReference type="KEGG" id="tet:TTHERM_00879250"/>
<dbReference type="EMBL" id="GG662702">
    <property type="protein sequence ID" value="EAR95832.2"/>
    <property type="molecule type" value="Genomic_DNA"/>
</dbReference>
<dbReference type="InParanoid" id="Q23H15"/>
<proteinExistence type="inferred from homology"/>
<gene>
    <name evidence="4" type="ORF">TTHERM_00879250</name>
</gene>
<dbReference type="PANTHER" id="PTHR12411">
    <property type="entry name" value="CYSTEINE PROTEASE FAMILY C1-RELATED"/>
    <property type="match status" value="1"/>
</dbReference>
<dbReference type="PROSITE" id="PS00139">
    <property type="entry name" value="THIOL_PROTEASE_CYS"/>
    <property type="match status" value="1"/>
</dbReference>
<sequence length="332" mass="37272">MTKVEFTEKILMKQDLVDHLMNGISQEATHNDVNNENQLNSKSLTLAASIDWREKGPVTSIVVHASFSAAGLMEPFNYALLYIYLQNMKRYQIHQFLYNVHSQLRGNSQQCKQRSLTEFKSPTLAASIDWRTKGAVTSVKNQGNCGSCWSFSAAGLMESFNFIQNKALVDFSEQQLLDCVIPANGYNIHGCEGWPAYCVEYASKVSITTLKNYPYVRVQNKCNVTGTNNGFKPKKWNQVPNTSNDLKSVLNFSPVSVLVDANNWDGYQSGIFNGCDQSLIILNHAVLAVGYDKQGNWIVKNSWGPYWGENGYMRLAPNNTCSILKYNIQITA</sequence>
<dbReference type="PRINTS" id="PR00705">
    <property type="entry name" value="PAPAIN"/>
</dbReference>
<evidence type="ECO:0000313" key="5">
    <source>
        <dbReference type="Proteomes" id="UP000009168"/>
    </source>
</evidence>
<dbReference type="HOGENOM" id="CLU_012184_1_3_1"/>
<dbReference type="InterPro" id="IPR000668">
    <property type="entry name" value="Peptidase_C1A_C"/>
</dbReference>
<dbReference type="GeneID" id="7829618"/>
<keyword evidence="4" id="KW-0645">Protease</keyword>
<dbReference type="CDD" id="cd02248">
    <property type="entry name" value="Peptidase_C1A"/>
    <property type="match status" value="1"/>
</dbReference>
<feature type="domain" description="Peptidase C1A papain C-terminal" evidence="3">
    <location>
        <begin position="124"/>
        <end position="331"/>
    </location>
</feature>
<dbReference type="Proteomes" id="UP000009168">
    <property type="component" value="Unassembled WGS sequence"/>
</dbReference>
<dbReference type="InterPro" id="IPR039417">
    <property type="entry name" value="Peptidase_C1A_papain-like"/>
</dbReference>
<dbReference type="OrthoDB" id="190265at2759"/>
<protein>
    <submittedName>
        <fullName evidence="4">Papain family cysteine protease</fullName>
    </submittedName>
</protein>
<evidence type="ECO:0000313" key="4">
    <source>
        <dbReference type="EMBL" id="EAR95832.2"/>
    </source>
</evidence>